<dbReference type="AlphaFoldDB" id="D6YTZ0"/>
<protein>
    <submittedName>
        <fullName evidence="1">Uncharacterized protein</fullName>
    </submittedName>
</protein>
<keyword evidence="2" id="KW-1185">Reference proteome</keyword>
<accession>D6YTZ0</accession>
<gene>
    <name evidence="1" type="ordered locus">wcw_0226</name>
</gene>
<dbReference type="EMBL" id="CP001928">
    <property type="protein sequence ID" value="ADI37601.1"/>
    <property type="molecule type" value="Genomic_DNA"/>
</dbReference>
<proteinExistence type="predicted"/>
<sequence>MCPVSAANHLELIAKIYFFDKKLHFLYQEGSTKRSNKVAL</sequence>
<evidence type="ECO:0000313" key="1">
    <source>
        <dbReference type="EMBL" id="ADI37601.1"/>
    </source>
</evidence>
<reference evidence="1 2" key="1">
    <citation type="journal article" date="2010" name="PLoS ONE">
        <title>The Waddlia genome: a window into chlamydial biology.</title>
        <authorList>
            <person name="Bertelli C."/>
            <person name="Collyn F."/>
            <person name="Croxatto A."/>
            <person name="Ruckert C."/>
            <person name="Polkinghorne A."/>
            <person name="Kebbi-Beghdadi C."/>
            <person name="Goesmann A."/>
            <person name="Vaughan L."/>
            <person name="Greub G."/>
        </authorList>
    </citation>
    <scope>NUCLEOTIDE SEQUENCE [LARGE SCALE GENOMIC DNA]</scope>
    <source>
        <strain evidence="2">ATCC VR-1470 / WSU 86-1044</strain>
    </source>
</reference>
<organism evidence="1 2">
    <name type="scientific">Waddlia chondrophila (strain ATCC VR-1470 / WSU 86-1044)</name>
    <dbReference type="NCBI Taxonomy" id="716544"/>
    <lineage>
        <taxon>Bacteria</taxon>
        <taxon>Pseudomonadati</taxon>
        <taxon>Chlamydiota</taxon>
        <taxon>Chlamydiia</taxon>
        <taxon>Parachlamydiales</taxon>
        <taxon>Waddliaceae</taxon>
        <taxon>Waddlia</taxon>
    </lineage>
</organism>
<dbReference type="HOGENOM" id="CLU_3298610_0_0_0"/>
<name>D6YTZ0_WADCW</name>
<dbReference type="KEGG" id="wch:wcw_0226"/>
<dbReference type="Proteomes" id="UP000001505">
    <property type="component" value="Chromosome"/>
</dbReference>
<evidence type="ECO:0000313" key="2">
    <source>
        <dbReference type="Proteomes" id="UP000001505"/>
    </source>
</evidence>